<sequence length="611" mass="67652">MELYWYLQTQSKQDAVRTLDLIQSGLKPGQVLEQLKATSGSPEEPSAEPESATIIGPPKDASTSTDGLTSSPDLEPLQDSAFHPSNVIPVLTRGVESFLLCTGCIFHIYDSSDARAKLDVVRCFIQEEGESWAQPCHGDSSVAAGKAMLTPVCIMAALGLQYTKDPIPALDLRPSSEDGTHRYVSTLYEVAKRFLDDLIERDVLEAMKAYMGINVASNNDLPFLSESRGLGAKDGPSYKRVLRTLVTLHDWLVSTLGFIPKDLFGSQAKILPFVERDPVAPSEIIQRELSKVVHIEADLLRTIASFNTITTPLFAYVRRDLMQWHKDLPVWMRLESLVKSNFHPVETKRTIYLVHLFYLSANILVARLAHKQLSDCSPHERNDEMRIAIGDGLVAARTAARILQLQLDDLTIYQRCWCCEFTAYMSCLTLLHSTTQLLLHGHSQPIWQKELSYAKSCIDVLEHCGLVDKVALSFLRITTSYYNTLLAEADSNISISDKTLPDEFDHLFNKPESTHAPLATASEGLLELLIHPFGTPTDFLIENTLKAGFSPGSDGGQDLFSTPPQDGTASVCSDKLVSLRKAMSSSLQSSRLLGSSQPHNWSSILNTDTLQ</sequence>
<evidence type="ECO:0000313" key="2">
    <source>
        <dbReference type="EMBL" id="KAF9695980.1"/>
    </source>
</evidence>
<organism evidence="2 3">
    <name type="scientific">Ascochyta lentis</name>
    <dbReference type="NCBI Taxonomy" id="205686"/>
    <lineage>
        <taxon>Eukaryota</taxon>
        <taxon>Fungi</taxon>
        <taxon>Dikarya</taxon>
        <taxon>Ascomycota</taxon>
        <taxon>Pezizomycotina</taxon>
        <taxon>Dothideomycetes</taxon>
        <taxon>Pleosporomycetidae</taxon>
        <taxon>Pleosporales</taxon>
        <taxon>Pleosporineae</taxon>
        <taxon>Didymellaceae</taxon>
        <taxon>Ascochyta</taxon>
    </lineage>
</organism>
<dbReference type="Proteomes" id="UP000651452">
    <property type="component" value="Unassembled WGS sequence"/>
</dbReference>
<feature type="compositionally biased region" description="Polar residues" evidence="1">
    <location>
        <begin position="61"/>
        <end position="72"/>
    </location>
</feature>
<name>A0A8H7MIK7_9PLEO</name>
<accession>A0A8H7MIK7</accession>
<evidence type="ECO:0000313" key="3">
    <source>
        <dbReference type="Proteomes" id="UP000651452"/>
    </source>
</evidence>
<keyword evidence="3" id="KW-1185">Reference proteome</keyword>
<dbReference type="CDD" id="cd12148">
    <property type="entry name" value="fungal_TF_MHR"/>
    <property type="match status" value="1"/>
</dbReference>
<reference evidence="2" key="2">
    <citation type="submission" date="2020-09" db="EMBL/GenBank/DDBJ databases">
        <title>Reference genome assembly for Australian Ascochyta lentis isolate Al4.</title>
        <authorList>
            <person name="Lee R.C."/>
            <person name="Farfan-Caceres L.M."/>
            <person name="Debler J.W."/>
            <person name="Williams A.H."/>
            <person name="Henares B.M."/>
        </authorList>
    </citation>
    <scope>NUCLEOTIDE SEQUENCE</scope>
    <source>
        <strain evidence="2">Al4</strain>
    </source>
</reference>
<evidence type="ECO:0000256" key="1">
    <source>
        <dbReference type="SAM" id="MobiDB-lite"/>
    </source>
</evidence>
<dbReference type="OrthoDB" id="1919336at2759"/>
<comment type="caution">
    <text evidence="2">The sequence shown here is derived from an EMBL/GenBank/DDBJ whole genome shotgun (WGS) entry which is preliminary data.</text>
</comment>
<dbReference type="AlphaFoldDB" id="A0A8H7MIK7"/>
<protein>
    <submittedName>
        <fullName evidence="2">Uncharacterized protein</fullName>
    </submittedName>
</protein>
<proteinExistence type="predicted"/>
<feature type="compositionally biased region" description="Low complexity" evidence="1">
    <location>
        <begin position="41"/>
        <end position="52"/>
    </location>
</feature>
<feature type="region of interest" description="Disordered" evidence="1">
    <location>
        <begin position="36"/>
        <end position="78"/>
    </location>
</feature>
<reference evidence="2" key="1">
    <citation type="submission" date="2018-12" db="EMBL/GenBank/DDBJ databases">
        <authorList>
            <person name="Syme R.A."/>
            <person name="Farfan-Caceres L."/>
            <person name="Lichtenzveig J."/>
        </authorList>
    </citation>
    <scope>NUCLEOTIDE SEQUENCE</scope>
    <source>
        <strain evidence="2">Al4</strain>
    </source>
</reference>
<gene>
    <name evidence="2" type="ORF">EKO04_005753</name>
</gene>
<dbReference type="EMBL" id="RZGK01000010">
    <property type="protein sequence ID" value="KAF9695980.1"/>
    <property type="molecule type" value="Genomic_DNA"/>
</dbReference>